<gene>
    <name evidence="1" type="ORF">GRAN_3553</name>
</gene>
<name>A0A4Q0T515_9BACT</name>
<proteinExistence type="predicted"/>
<dbReference type="Proteomes" id="UP000289437">
    <property type="component" value="Unassembled WGS sequence"/>
</dbReference>
<accession>A0A4Q0T515</accession>
<protein>
    <submittedName>
        <fullName evidence="1">Uncharacterized protein</fullName>
    </submittedName>
</protein>
<sequence>MTREDMLIKMHLSEQEFVNYIEKLTKFMSSLTEPQLQFHMRLTQQGSKSGVKAEDAAKAFGPQVTAEELTTLFESIPPSNGVTAFVNMLVEQFIAGNE</sequence>
<reference evidence="1 2" key="1">
    <citation type="submission" date="2018-11" db="EMBL/GenBank/DDBJ databases">
        <authorList>
            <person name="Mardanov A.V."/>
            <person name="Ravin N.V."/>
            <person name="Dedysh S.N."/>
        </authorList>
    </citation>
    <scope>NUCLEOTIDE SEQUENCE [LARGE SCALE GENOMIC DNA]</scope>
    <source>
        <strain evidence="1 2">AF10</strain>
    </source>
</reference>
<evidence type="ECO:0000313" key="1">
    <source>
        <dbReference type="EMBL" id="RXH56696.1"/>
    </source>
</evidence>
<organism evidence="1 2">
    <name type="scientific">Granulicella sibirica</name>
    <dbReference type="NCBI Taxonomy" id="2479048"/>
    <lineage>
        <taxon>Bacteria</taxon>
        <taxon>Pseudomonadati</taxon>
        <taxon>Acidobacteriota</taxon>
        <taxon>Terriglobia</taxon>
        <taxon>Terriglobales</taxon>
        <taxon>Acidobacteriaceae</taxon>
        <taxon>Granulicella</taxon>
    </lineage>
</organism>
<reference evidence="2" key="2">
    <citation type="submission" date="2019-02" db="EMBL/GenBank/DDBJ databases">
        <title>Granulicella sibirica sp. nov., a psychrotolerant acidobacterium isolated from an organic soil layer in forested tundra, West Siberia.</title>
        <authorList>
            <person name="Oshkin I.Y."/>
            <person name="Kulichevskaya I.S."/>
            <person name="Rijpstra W.I.C."/>
            <person name="Sinninghe Damste J.S."/>
            <person name="Rakitin A.L."/>
            <person name="Ravin N.V."/>
            <person name="Dedysh S.N."/>
        </authorList>
    </citation>
    <scope>NUCLEOTIDE SEQUENCE [LARGE SCALE GENOMIC DNA]</scope>
    <source>
        <strain evidence="2">AF10</strain>
    </source>
</reference>
<dbReference type="RefSeq" id="WP_128914118.1">
    <property type="nucleotide sequence ID" value="NZ_RDSM01000002.1"/>
</dbReference>
<comment type="caution">
    <text evidence="1">The sequence shown here is derived from an EMBL/GenBank/DDBJ whole genome shotgun (WGS) entry which is preliminary data.</text>
</comment>
<dbReference type="AlphaFoldDB" id="A0A4Q0T515"/>
<evidence type="ECO:0000313" key="2">
    <source>
        <dbReference type="Proteomes" id="UP000289437"/>
    </source>
</evidence>
<keyword evidence="2" id="KW-1185">Reference proteome</keyword>
<dbReference type="EMBL" id="RDSM01000002">
    <property type="protein sequence ID" value="RXH56696.1"/>
    <property type="molecule type" value="Genomic_DNA"/>
</dbReference>